<proteinExistence type="predicted"/>
<dbReference type="Proteomes" id="UP000266673">
    <property type="component" value="Unassembled WGS sequence"/>
</dbReference>
<dbReference type="EMBL" id="QKWP01000299">
    <property type="protein sequence ID" value="RIB22653.1"/>
    <property type="molecule type" value="Genomic_DNA"/>
</dbReference>
<comment type="caution">
    <text evidence="2">The sequence shown here is derived from an EMBL/GenBank/DDBJ whole genome shotgun (WGS) entry which is preliminary data.</text>
</comment>
<keyword evidence="3" id="KW-1185">Reference proteome</keyword>
<keyword evidence="1" id="KW-0732">Signal</keyword>
<feature type="signal peptide" evidence="1">
    <location>
        <begin position="1"/>
        <end position="24"/>
    </location>
</feature>
<dbReference type="AlphaFoldDB" id="A0A397VRT6"/>
<evidence type="ECO:0000256" key="1">
    <source>
        <dbReference type="SAM" id="SignalP"/>
    </source>
</evidence>
<sequence length="176" mass="19818">MNKKITYFVLALIFLFITIKESTARTTPRNNINSLFKREEEKCYDYIVATATFDKSTTGVVTLAQDNSNDITFVYGIFSKGLDDPKENYYSIVLEDCNGRIVYNLTNDLCLKFEDGGTKPFSAYIHFDLFEFLSGYYTRKRQNSTTGPQVGVHDSYGKNASAAATPVMPLTSQTLS</sequence>
<protein>
    <submittedName>
        <fullName evidence="2">Uncharacterized protein</fullName>
    </submittedName>
</protein>
<reference evidence="2 3" key="1">
    <citation type="submission" date="2018-06" db="EMBL/GenBank/DDBJ databases">
        <title>Comparative genomics reveals the genomic features of Rhizophagus irregularis, R. cerebriforme, R. diaphanum and Gigaspora rosea, and their symbiotic lifestyle signature.</title>
        <authorList>
            <person name="Morin E."/>
            <person name="San Clemente H."/>
            <person name="Chen E.C.H."/>
            <person name="De La Providencia I."/>
            <person name="Hainaut M."/>
            <person name="Kuo A."/>
            <person name="Kohler A."/>
            <person name="Murat C."/>
            <person name="Tang N."/>
            <person name="Roy S."/>
            <person name="Loubradou J."/>
            <person name="Henrissat B."/>
            <person name="Grigoriev I.V."/>
            <person name="Corradi N."/>
            <person name="Roux C."/>
            <person name="Martin F.M."/>
        </authorList>
    </citation>
    <scope>NUCLEOTIDE SEQUENCE [LARGE SCALE GENOMIC DNA]</scope>
    <source>
        <strain evidence="2 3">DAOM 194757</strain>
    </source>
</reference>
<gene>
    <name evidence="2" type="ORF">C2G38_963972</name>
</gene>
<organism evidence="2 3">
    <name type="scientific">Gigaspora rosea</name>
    <dbReference type="NCBI Taxonomy" id="44941"/>
    <lineage>
        <taxon>Eukaryota</taxon>
        <taxon>Fungi</taxon>
        <taxon>Fungi incertae sedis</taxon>
        <taxon>Mucoromycota</taxon>
        <taxon>Glomeromycotina</taxon>
        <taxon>Glomeromycetes</taxon>
        <taxon>Diversisporales</taxon>
        <taxon>Gigasporaceae</taxon>
        <taxon>Gigaspora</taxon>
    </lineage>
</organism>
<feature type="chain" id="PRO_5017325450" evidence="1">
    <location>
        <begin position="25"/>
        <end position="176"/>
    </location>
</feature>
<name>A0A397VRT6_9GLOM</name>
<evidence type="ECO:0000313" key="2">
    <source>
        <dbReference type="EMBL" id="RIB22653.1"/>
    </source>
</evidence>
<evidence type="ECO:0000313" key="3">
    <source>
        <dbReference type="Proteomes" id="UP000266673"/>
    </source>
</evidence>
<accession>A0A397VRT6</accession>
<dbReference type="OrthoDB" id="2401648at2759"/>